<evidence type="ECO:0000313" key="2">
    <source>
        <dbReference type="EMBL" id="JAR88871.1"/>
    </source>
</evidence>
<evidence type="ECO:0000256" key="1">
    <source>
        <dbReference type="SAM" id="MobiDB-lite"/>
    </source>
</evidence>
<proteinExistence type="predicted"/>
<protein>
    <submittedName>
        <fullName evidence="2">Uncharacterized protein</fullName>
    </submittedName>
</protein>
<accession>A0A147BDN9</accession>
<feature type="compositionally biased region" description="Low complexity" evidence="1">
    <location>
        <begin position="56"/>
        <end position="83"/>
    </location>
</feature>
<sequence length="127" mass="13411">MPVEKTAAGGLGGRGLAAAFSLLPWLARIRLAGRSENIRSSMSDSFCLIFSRRASRSSSASCSRRSSASCCSSSSTSSRNSSSLDGLSLPFCIWALLSLLYCSTLRRVASTSTSLARLKMIVSTSSK</sequence>
<dbReference type="EMBL" id="GEGO01006533">
    <property type="protein sequence ID" value="JAR88871.1"/>
    <property type="molecule type" value="Transcribed_RNA"/>
</dbReference>
<reference evidence="2" key="1">
    <citation type="journal article" date="2018" name="PLoS Negl. Trop. Dis.">
        <title>Sialome diversity of ticks revealed by RNAseq of single tick salivary glands.</title>
        <authorList>
            <person name="Perner J."/>
            <person name="Kropackova S."/>
            <person name="Kopacek P."/>
            <person name="Ribeiro J.M."/>
        </authorList>
    </citation>
    <scope>NUCLEOTIDE SEQUENCE</scope>
    <source>
        <strain evidence="2">Siblings of single egg batch collected in Ceske Budejovice</strain>
        <tissue evidence="2">Salivary glands</tissue>
    </source>
</reference>
<organism evidence="2">
    <name type="scientific">Ixodes ricinus</name>
    <name type="common">Common tick</name>
    <name type="synonym">Acarus ricinus</name>
    <dbReference type="NCBI Taxonomy" id="34613"/>
    <lineage>
        <taxon>Eukaryota</taxon>
        <taxon>Metazoa</taxon>
        <taxon>Ecdysozoa</taxon>
        <taxon>Arthropoda</taxon>
        <taxon>Chelicerata</taxon>
        <taxon>Arachnida</taxon>
        <taxon>Acari</taxon>
        <taxon>Parasitiformes</taxon>
        <taxon>Ixodida</taxon>
        <taxon>Ixodoidea</taxon>
        <taxon>Ixodidae</taxon>
        <taxon>Ixodinae</taxon>
        <taxon>Ixodes</taxon>
    </lineage>
</organism>
<feature type="region of interest" description="Disordered" evidence="1">
    <location>
        <begin position="54"/>
        <end position="84"/>
    </location>
</feature>
<name>A0A147BDN9_IXORI</name>
<dbReference type="AlphaFoldDB" id="A0A147BDN9"/>